<dbReference type="Gene3D" id="1.20.5.1040">
    <property type="entry name" value="Sensor protein qsec"/>
    <property type="match status" value="1"/>
</dbReference>
<evidence type="ECO:0000256" key="13">
    <source>
        <dbReference type="SAM" id="Phobius"/>
    </source>
</evidence>
<dbReference type="InterPro" id="IPR013727">
    <property type="entry name" value="2CSK_N"/>
</dbReference>
<dbReference type="SUPFAM" id="SSF55874">
    <property type="entry name" value="ATPase domain of HSP90 chaperone/DNA topoisomerase II/histidine kinase"/>
    <property type="match status" value="1"/>
</dbReference>
<dbReference type="SMART" id="SM00387">
    <property type="entry name" value="HATPase_c"/>
    <property type="match status" value="1"/>
</dbReference>
<comment type="subcellular location">
    <subcellularLocation>
        <location evidence="2">Membrane</location>
        <topology evidence="2">Multi-pass membrane protein</topology>
    </subcellularLocation>
</comment>
<gene>
    <name evidence="16" type="ORF">NP603_00795</name>
</gene>
<feature type="transmembrane region" description="Helical" evidence="13">
    <location>
        <begin position="172"/>
        <end position="190"/>
    </location>
</feature>
<dbReference type="PANTHER" id="PTHR45436">
    <property type="entry name" value="SENSOR HISTIDINE KINASE YKOH"/>
    <property type="match status" value="1"/>
</dbReference>
<dbReference type="PRINTS" id="PR00344">
    <property type="entry name" value="BCTRLSENSOR"/>
</dbReference>
<keyword evidence="12 13" id="KW-0472">Membrane</keyword>
<evidence type="ECO:0000256" key="11">
    <source>
        <dbReference type="ARBA" id="ARBA00023012"/>
    </source>
</evidence>
<evidence type="ECO:0000256" key="12">
    <source>
        <dbReference type="ARBA" id="ARBA00023136"/>
    </source>
</evidence>
<dbReference type="InterPro" id="IPR004358">
    <property type="entry name" value="Sig_transdc_His_kin-like_C"/>
</dbReference>
<keyword evidence="7" id="KW-0547">Nucleotide-binding</keyword>
<dbReference type="CDD" id="cd00082">
    <property type="entry name" value="HisKA"/>
    <property type="match status" value="1"/>
</dbReference>
<evidence type="ECO:0000256" key="3">
    <source>
        <dbReference type="ARBA" id="ARBA00012438"/>
    </source>
</evidence>
<feature type="domain" description="Histidine kinase" evidence="14">
    <location>
        <begin position="251"/>
        <end position="464"/>
    </location>
</feature>
<evidence type="ECO:0000256" key="8">
    <source>
        <dbReference type="ARBA" id="ARBA00022777"/>
    </source>
</evidence>
<evidence type="ECO:0000256" key="4">
    <source>
        <dbReference type="ARBA" id="ARBA00022553"/>
    </source>
</evidence>
<dbReference type="PROSITE" id="PS50109">
    <property type="entry name" value="HIS_KIN"/>
    <property type="match status" value="1"/>
</dbReference>
<dbReference type="RefSeq" id="WP_256609014.1">
    <property type="nucleotide sequence ID" value="NZ_JANIBM010000001.1"/>
</dbReference>
<dbReference type="GO" id="GO:0005524">
    <property type="term" value="F:ATP binding"/>
    <property type="evidence" value="ECO:0007669"/>
    <property type="project" value="UniProtKB-KW"/>
</dbReference>
<evidence type="ECO:0000259" key="15">
    <source>
        <dbReference type="PROSITE" id="PS50885"/>
    </source>
</evidence>
<reference evidence="16 17" key="1">
    <citation type="submission" date="2022-07" db="EMBL/GenBank/DDBJ databases">
        <title>Methylomonas rivi sp. nov., Methylomonas rosea sp. nov., Methylomonas aureus sp. nov. and Methylomonas subterranea sp. nov., four novel methanotrophs isolated from a freshwater creek and the deep terrestrial subsurface.</title>
        <authorList>
            <person name="Abin C."/>
            <person name="Sankaranarayanan K."/>
            <person name="Garner C."/>
            <person name="Sindelar R."/>
            <person name="Kotary K."/>
            <person name="Garner R."/>
            <person name="Barclay S."/>
            <person name="Lawson P."/>
            <person name="Krumholz L."/>
        </authorList>
    </citation>
    <scope>NUCLEOTIDE SEQUENCE [LARGE SCALE GENOMIC DNA]</scope>
    <source>
        <strain evidence="16 17">SURF-1</strain>
    </source>
</reference>
<evidence type="ECO:0000256" key="6">
    <source>
        <dbReference type="ARBA" id="ARBA00022692"/>
    </source>
</evidence>
<dbReference type="CDD" id="cd00075">
    <property type="entry name" value="HATPase"/>
    <property type="match status" value="1"/>
</dbReference>
<dbReference type="PROSITE" id="PS50885">
    <property type="entry name" value="HAMP"/>
    <property type="match status" value="1"/>
</dbReference>
<dbReference type="InterPro" id="IPR005467">
    <property type="entry name" value="His_kinase_dom"/>
</dbReference>
<dbReference type="SUPFAM" id="SSF47384">
    <property type="entry name" value="Homodimeric domain of signal transducing histidine kinase"/>
    <property type="match status" value="1"/>
</dbReference>
<dbReference type="InterPro" id="IPR036097">
    <property type="entry name" value="HisK_dim/P_sf"/>
</dbReference>
<keyword evidence="6 13" id="KW-0812">Transmembrane</keyword>
<dbReference type="SMART" id="SM00388">
    <property type="entry name" value="HisKA"/>
    <property type="match status" value="1"/>
</dbReference>
<keyword evidence="5" id="KW-0808">Transferase</keyword>
<dbReference type="InterPro" id="IPR036890">
    <property type="entry name" value="HATPase_C_sf"/>
</dbReference>
<dbReference type="InterPro" id="IPR050428">
    <property type="entry name" value="TCS_sensor_his_kinase"/>
</dbReference>
<dbReference type="Pfam" id="PF02518">
    <property type="entry name" value="HATPase_c"/>
    <property type="match status" value="1"/>
</dbReference>
<evidence type="ECO:0000256" key="5">
    <source>
        <dbReference type="ARBA" id="ARBA00022679"/>
    </source>
</evidence>
<dbReference type="InterPro" id="IPR003594">
    <property type="entry name" value="HATPase_dom"/>
</dbReference>
<keyword evidence="8" id="KW-0418">Kinase</keyword>
<comment type="catalytic activity">
    <reaction evidence="1">
        <text>ATP + protein L-histidine = ADP + protein N-phospho-L-histidine.</text>
        <dbReference type="EC" id="2.7.13.3"/>
    </reaction>
</comment>
<keyword evidence="17" id="KW-1185">Reference proteome</keyword>
<evidence type="ECO:0000256" key="7">
    <source>
        <dbReference type="ARBA" id="ARBA00022741"/>
    </source>
</evidence>
<keyword evidence="10 13" id="KW-1133">Transmembrane helix</keyword>
<dbReference type="EMBL" id="JANIBM010000001">
    <property type="protein sequence ID" value="MCQ8179631.1"/>
    <property type="molecule type" value="Genomic_DNA"/>
</dbReference>
<dbReference type="Gene3D" id="3.30.565.10">
    <property type="entry name" value="Histidine kinase-like ATPase, C-terminal domain"/>
    <property type="match status" value="1"/>
</dbReference>
<feature type="domain" description="HAMP" evidence="15">
    <location>
        <begin position="191"/>
        <end position="243"/>
    </location>
</feature>
<evidence type="ECO:0000256" key="10">
    <source>
        <dbReference type="ARBA" id="ARBA00022989"/>
    </source>
</evidence>
<keyword evidence="9 16" id="KW-0067">ATP-binding</keyword>
<dbReference type="PANTHER" id="PTHR45436:SF14">
    <property type="entry name" value="SENSOR PROTEIN QSEC"/>
    <property type="match status" value="1"/>
</dbReference>
<dbReference type="InterPro" id="IPR003661">
    <property type="entry name" value="HisK_dim/P_dom"/>
</dbReference>
<dbReference type="Pfam" id="PF08521">
    <property type="entry name" value="2CSK_N"/>
    <property type="match status" value="1"/>
</dbReference>
<evidence type="ECO:0000256" key="9">
    <source>
        <dbReference type="ARBA" id="ARBA00022840"/>
    </source>
</evidence>
<dbReference type="Gene3D" id="1.10.287.130">
    <property type="match status" value="1"/>
</dbReference>
<evidence type="ECO:0000256" key="1">
    <source>
        <dbReference type="ARBA" id="ARBA00000085"/>
    </source>
</evidence>
<evidence type="ECO:0000256" key="2">
    <source>
        <dbReference type="ARBA" id="ARBA00004141"/>
    </source>
</evidence>
<evidence type="ECO:0000313" key="17">
    <source>
        <dbReference type="Proteomes" id="UP001524569"/>
    </source>
</evidence>
<organism evidence="16 17">
    <name type="scientific">Methylomonas aurea</name>
    <dbReference type="NCBI Taxonomy" id="2952224"/>
    <lineage>
        <taxon>Bacteria</taxon>
        <taxon>Pseudomonadati</taxon>
        <taxon>Pseudomonadota</taxon>
        <taxon>Gammaproteobacteria</taxon>
        <taxon>Methylococcales</taxon>
        <taxon>Methylococcaceae</taxon>
        <taxon>Methylomonas</taxon>
    </lineage>
</organism>
<protein>
    <recommendedName>
        <fullName evidence="3">histidine kinase</fullName>
        <ecNumber evidence="3">2.7.13.3</ecNumber>
    </recommendedName>
</protein>
<evidence type="ECO:0000259" key="14">
    <source>
        <dbReference type="PROSITE" id="PS50109"/>
    </source>
</evidence>
<dbReference type="EC" id="2.7.13.3" evidence="3"/>
<accession>A0ABT1UDZ0</accession>
<comment type="caution">
    <text evidence="16">The sequence shown here is derived from an EMBL/GenBank/DDBJ whole genome shotgun (WGS) entry which is preliminary data.</text>
</comment>
<dbReference type="Proteomes" id="UP001524569">
    <property type="component" value="Unassembled WGS sequence"/>
</dbReference>
<proteinExistence type="predicted"/>
<dbReference type="Pfam" id="PF00512">
    <property type="entry name" value="HisKA"/>
    <property type="match status" value="1"/>
</dbReference>
<sequence>MAKRLRLAPRSLKKQLLLSLLSSLLLVWGATAYINYRQTRDEIAELFNAELAQSARVVHAFVENMLRQRALTKLWEREKTPELFDTPILGHKYERKIAFQLRSVKDGVILRSESAPEFALSLTRNGYSETLINEQLWHVFSLSSENGEYVIHVGQREDIRRQLVESIAGQQIVGVLIALPILGLVIWWIVSRTLSPVNRLQQELASREAGYLQPLSEQGLPDEMRPVVQQINSLFAMLEQAFANERNFTSDASHELRTPLAGLQTQLQVAQKAADPAMRSQAIAKAQQAVVRMTHLVQQLLTLSRVQHQAGIAMQPVDIYQVLADTLADLDHLAHAKHIELELHGQAGLAVEANPQLLQILLRNLLDNAIKYTPAGGAVRAGCGREEGWVLITVDDDGPGVADGEYERLSQRFYRCVETAHTAEGSGLGLSIAQRIVALHGAEIGFAKSAMGGLQARLRLLAKASPG</sequence>
<keyword evidence="11" id="KW-0902">Two-component regulatory system</keyword>
<name>A0ABT1UDZ0_9GAMM</name>
<evidence type="ECO:0000313" key="16">
    <source>
        <dbReference type="EMBL" id="MCQ8179631.1"/>
    </source>
</evidence>
<dbReference type="InterPro" id="IPR003660">
    <property type="entry name" value="HAMP_dom"/>
</dbReference>
<keyword evidence="4" id="KW-0597">Phosphoprotein</keyword>